<evidence type="ECO:0000313" key="1">
    <source>
        <dbReference type="EMBL" id="NIZ40656.1"/>
    </source>
</evidence>
<dbReference type="AlphaFoldDB" id="A0A968G9T5"/>
<evidence type="ECO:0000313" key="2">
    <source>
        <dbReference type="Proteomes" id="UP000711995"/>
    </source>
</evidence>
<protein>
    <submittedName>
        <fullName evidence="1">Uncharacterized protein</fullName>
    </submittedName>
</protein>
<reference evidence="1 2" key="1">
    <citation type="submission" date="2020-03" db="EMBL/GenBank/DDBJ databases">
        <title>Spirochaetal bacteria isolated from arthropods constitute a novel genus Entomospira genus novum within the order Spirochaetales.</title>
        <authorList>
            <person name="Grana-Miraglia L."/>
            <person name="Sikutova S."/>
            <person name="Fingerle V."/>
            <person name="Sing A."/>
            <person name="Castillo-Ramirez S."/>
            <person name="Margos G."/>
            <person name="Rudolf I."/>
        </authorList>
    </citation>
    <scope>NUCLEOTIDE SEQUENCE [LARGE SCALE GENOMIC DNA]</scope>
    <source>
        <strain evidence="1 2">BR193</strain>
    </source>
</reference>
<dbReference type="RefSeq" id="WP_167700243.1">
    <property type="nucleotide sequence ID" value="NZ_CP118174.1"/>
</dbReference>
<dbReference type="EMBL" id="JAATLJ010000001">
    <property type="protein sequence ID" value="NIZ40656.1"/>
    <property type="molecule type" value="Genomic_DNA"/>
</dbReference>
<dbReference type="Proteomes" id="UP000711995">
    <property type="component" value="Unassembled WGS sequence"/>
</dbReference>
<organism evidence="1 2">
    <name type="scientific">Entomospira entomophila</name>
    <dbReference type="NCBI Taxonomy" id="2719988"/>
    <lineage>
        <taxon>Bacteria</taxon>
        <taxon>Pseudomonadati</taxon>
        <taxon>Spirochaetota</taxon>
        <taxon>Spirochaetia</taxon>
        <taxon>Spirochaetales</taxon>
        <taxon>Spirochaetaceae</taxon>
        <taxon>Entomospira</taxon>
    </lineage>
</organism>
<gene>
    <name evidence="1" type="ORF">HCT14_03905</name>
</gene>
<accession>A0A968G9T5</accession>
<comment type="caution">
    <text evidence="1">The sequence shown here is derived from an EMBL/GenBank/DDBJ whole genome shotgun (WGS) entry which is preliminary data.</text>
</comment>
<sequence>MYYIHVILYGYKQLQQIDAPLISEIEEKMVSTMLHHGGLLKDGYPYTIELPSSYQESGLVAIESAFELHAIFRSIREKLIGYNILITEESDLQIGLYRLLNFVTDDDHIWVDRSSLVSLSFYVESIEMPGIALATEIKANSWTVQSVRHEWLYQAKIESILKKYRYGLHGKKVVLFYGQHGEGKRYSIEQVIEKTLQGHIHKEFSFAVIDSHTERYDMVDPFRGLFSPFLVSEVKSVIRSDEVILFEQLTGFISYLLSKQVEYTLDKIGSDLLLFAKFYFRIYKQYCQEHRLPVWVFAYYTRNLQTHTRKILNHLLEILHNYGIMVIAVEESVRFFAPYEVEAYLIKSEELFYHQNVGIITHDGEIGCEKVTAYEVLLIEWLLSKSKEVRSTQLEKLVYSVLSEMDALLHRVLFQVALADGMLSLQEVISSLEIDSQGERLAYKRARILEKLRLITHRHTKPYIMFSFLLEISFQLIGSRAGEYIQSFYAYLIRRKTKVSSWFFVHILSKIDVLDRMLVHFDEHLNHLIDARRIDFHVYLQKNILAGKNADRRQLAACKTIIHTAQLRALMLKNQYFAESELLIDDLPYVEPSSEPFVNYYLLQKVRREGLNRYSKRDNSIDQLKKLAYAFQKSADHIGEALVNYELSYAMFQRGSIKQALDFCDIALRLFETCHFLYGELLSLTLRAVITFTYGQYSITMQYAKDGEKRALMVGNHEHWHVLRFLQSRVDMELGRYTDAQDRMSEDLSIAEQYGRTDIVAVLQNWILWSYILAEETEKVDLYKENITPNLETSYFLAHFYHLQGEYGKMVEVLSVTYSMQRVEHGISSEEVEWIDGFHIIDGRRYYNHSMNLVLRELADELYDYAQSQCQEVSKEEQESALERLRSACSLNIVQVERPYDYITPYLYAKSIKQSNPEEFSIAINRSLRIALSYSNRIIDIETKNAYLSRNFWIQQIQRLKRDSNS</sequence>
<proteinExistence type="predicted"/>
<name>A0A968G9T5_9SPIO</name>
<keyword evidence="2" id="KW-1185">Reference proteome</keyword>